<dbReference type="Proteomes" id="UP001497623">
    <property type="component" value="Unassembled WGS sequence"/>
</dbReference>
<protein>
    <submittedName>
        <fullName evidence="1">Uncharacterized protein</fullName>
    </submittedName>
</protein>
<feature type="non-terminal residue" evidence="1">
    <location>
        <position position="148"/>
    </location>
</feature>
<dbReference type="EMBL" id="CAXKWB010012499">
    <property type="protein sequence ID" value="CAL4104789.1"/>
    <property type="molecule type" value="Genomic_DNA"/>
</dbReference>
<evidence type="ECO:0000313" key="1">
    <source>
        <dbReference type="EMBL" id="CAL4104789.1"/>
    </source>
</evidence>
<sequence>SIGAYYLATIGVSSPKGPVKASFSAPVNMGYGINAQLTVKNSENIEIQFDVPDDLYQGVSIKTATSFISPGENLDESYLDDERQREFRSSHPNCIPGIQKALGLDFCYITRSYEGSSGLAANIFQLYLKKSEPEIQGFKIVLSMKNPG</sequence>
<reference evidence="1 2" key="1">
    <citation type="submission" date="2024-05" db="EMBL/GenBank/DDBJ databases">
        <authorList>
            <person name="Wallberg A."/>
        </authorList>
    </citation>
    <scope>NUCLEOTIDE SEQUENCE [LARGE SCALE GENOMIC DNA]</scope>
</reference>
<dbReference type="AlphaFoldDB" id="A0AAV2QYN7"/>
<name>A0AAV2QYN7_MEGNR</name>
<evidence type="ECO:0000313" key="2">
    <source>
        <dbReference type="Proteomes" id="UP001497623"/>
    </source>
</evidence>
<keyword evidence="2" id="KW-1185">Reference proteome</keyword>
<comment type="caution">
    <text evidence="1">The sequence shown here is derived from an EMBL/GenBank/DDBJ whole genome shotgun (WGS) entry which is preliminary data.</text>
</comment>
<feature type="non-terminal residue" evidence="1">
    <location>
        <position position="1"/>
    </location>
</feature>
<gene>
    <name evidence="1" type="ORF">MNOR_LOCUS17851</name>
</gene>
<proteinExistence type="predicted"/>
<accession>A0AAV2QYN7</accession>
<organism evidence="1 2">
    <name type="scientific">Meganyctiphanes norvegica</name>
    <name type="common">Northern krill</name>
    <name type="synonym">Thysanopoda norvegica</name>
    <dbReference type="NCBI Taxonomy" id="48144"/>
    <lineage>
        <taxon>Eukaryota</taxon>
        <taxon>Metazoa</taxon>
        <taxon>Ecdysozoa</taxon>
        <taxon>Arthropoda</taxon>
        <taxon>Crustacea</taxon>
        <taxon>Multicrustacea</taxon>
        <taxon>Malacostraca</taxon>
        <taxon>Eumalacostraca</taxon>
        <taxon>Eucarida</taxon>
        <taxon>Euphausiacea</taxon>
        <taxon>Euphausiidae</taxon>
        <taxon>Meganyctiphanes</taxon>
    </lineage>
</organism>